<sequence length="461" mass="53131">MVRTSLCLLCACFVISRAVSSDINNEHNNTRDNQQYYEISFNRDEKTVRELWLEMNDENCMKYSFMEAALWKEKYQTQNLLFNFSLYGENVHSVNIVEKGGILIKKEFSCDPMVEAMTEPSMVSPYWSIIAPFYDSSFRDFRPIHFFSFIRVVSNDSQFTVSWENMEFVYDDIVSKFTFQATLHKTGDIVFVYKSIPYYTRNNQRFIVGLFNGFTTENNIFEYNHSYLILSETNISTWTSIQLKHIPYVNLFETNISNSTSIHLPTCWNHKNCTECLSDPTMSHLNCSWCPSANLCSMEVDKNHPKWKLNNCNREAITEAQLCSISTEAPTPIMIQPKNEILIGVIIVLSVCLGIVLIEFMLREKKTVVPTMPRTTPIMTPHKEDAKRSIPTAYCQEIPSAKRYLSPIPSSKTEKATTTKITILNLPSDQRSPVSNDYDQPRVPLERGFRTVSSVPGQYGK</sequence>
<accession>A0A8D8TY38</accession>
<dbReference type="PANTHER" id="PTHR13055:SF12">
    <property type="entry name" value="LD40707P"/>
    <property type="match status" value="1"/>
</dbReference>
<evidence type="ECO:0000256" key="4">
    <source>
        <dbReference type="ARBA" id="ARBA00022989"/>
    </source>
</evidence>
<keyword evidence="6" id="KW-0472">Membrane</keyword>
<dbReference type="AlphaFoldDB" id="A0A8D8TY38"/>
<evidence type="ECO:0000256" key="7">
    <source>
        <dbReference type="SAM" id="SignalP"/>
    </source>
</evidence>
<keyword evidence="2 6" id="KW-0812">Transmembrane</keyword>
<evidence type="ECO:0000256" key="1">
    <source>
        <dbReference type="ARBA" id="ARBA00004479"/>
    </source>
</evidence>
<keyword evidence="3 7" id="KW-0732">Signal</keyword>
<name>A0A8D8TY38_9HEMI</name>
<evidence type="ECO:0000256" key="2">
    <source>
        <dbReference type="ARBA" id="ARBA00022692"/>
    </source>
</evidence>
<proteinExistence type="predicted"/>
<comment type="subcellular location">
    <subcellularLocation>
        <location evidence="1">Membrane</location>
        <topology evidence="1">Single-pass type I membrane protein</topology>
    </subcellularLocation>
</comment>
<keyword evidence="4 6" id="KW-1133">Transmembrane helix</keyword>
<feature type="compositionally biased region" description="Polar residues" evidence="5">
    <location>
        <begin position="425"/>
        <end position="438"/>
    </location>
</feature>
<dbReference type="PANTHER" id="PTHR13055">
    <property type="entry name" value="TUMOR ENDOTHELIAL MARKER 7 RELATED"/>
    <property type="match status" value="1"/>
</dbReference>
<dbReference type="InterPro" id="IPR031152">
    <property type="entry name" value="PLXDC"/>
</dbReference>
<feature type="transmembrane region" description="Helical" evidence="6">
    <location>
        <begin position="341"/>
        <end position="362"/>
    </location>
</feature>
<dbReference type="GO" id="GO:0016020">
    <property type="term" value="C:membrane"/>
    <property type="evidence" value="ECO:0007669"/>
    <property type="project" value="UniProtKB-SubCell"/>
</dbReference>
<protein>
    <submittedName>
        <fullName evidence="8">Plexin domain-containing protein 1</fullName>
    </submittedName>
</protein>
<organism evidence="8">
    <name type="scientific">Cacopsylla melanoneura</name>
    <dbReference type="NCBI Taxonomy" id="428564"/>
    <lineage>
        <taxon>Eukaryota</taxon>
        <taxon>Metazoa</taxon>
        <taxon>Ecdysozoa</taxon>
        <taxon>Arthropoda</taxon>
        <taxon>Hexapoda</taxon>
        <taxon>Insecta</taxon>
        <taxon>Pterygota</taxon>
        <taxon>Neoptera</taxon>
        <taxon>Paraneoptera</taxon>
        <taxon>Hemiptera</taxon>
        <taxon>Sternorrhyncha</taxon>
        <taxon>Psylloidea</taxon>
        <taxon>Psyllidae</taxon>
        <taxon>Psyllinae</taxon>
        <taxon>Cacopsylla</taxon>
    </lineage>
</organism>
<evidence type="ECO:0000313" key="8">
    <source>
        <dbReference type="EMBL" id="CAG6692427.1"/>
    </source>
</evidence>
<evidence type="ECO:0000256" key="6">
    <source>
        <dbReference type="SAM" id="Phobius"/>
    </source>
</evidence>
<evidence type="ECO:0000256" key="5">
    <source>
        <dbReference type="SAM" id="MobiDB-lite"/>
    </source>
</evidence>
<dbReference type="EMBL" id="HBUF01307129">
    <property type="protein sequence ID" value="CAG6692427.1"/>
    <property type="molecule type" value="Transcribed_RNA"/>
</dbReference>
<evidence type="ECO:0000256" key="3">
    <source>
        <dbReference type="ARBA" id="ARBA00022729"/>
    </source>
</evidence>
<feature type="signal peptide" evidence="7">
    <location>
        <begin position="1"/>
        <end position="20"/>
    </location>
</feature>
<reference evidence="8" key="1">
    <citation type="submission" date="2021-05" db="EMBL/GenBank/DDBJ databases">
        <authorList>
            <person name="Alioto T."/>
            <person name="Alioto T."/>
            <person name="Gomez Garrido J."/>
        </authorList>
    </citation>
    <scope>NUCLEOTIDE SEQUENCE</scope>
</reference>
<feature type="compositionally biased region" description="Polar residues" evidence="5">
    <location>
        <begin position="451"/>
        <end position="461"/>
    </location>
</feature>
<feature type="chain" id="PRO_5034959451" evidence="7">
    <location>
        <begin position="21"/>
        <end position="461"/>
    </location>
</feature>
<feature type="region of interest" description="Disordered" evidence="5">
    <location>
        <begin position="423"/>
        <end position="461"/>
    </location>
</feature>